<proteinExistence type="predicted"/>
<evidence type="ECO:0000256" key="2">
    <source>
        <dbReference type="ARBA" id="ARBA00022723"/>
    </source>
</evidence>
<dbReference type="GO" id="GO:0005634">
    <property type="term" value="C:nucleus"/>
    <property type="evidence" value="ECO:0007669"/>
    <property type="project" value="UniProtKB-SubCell"/>
</dbReference>
<evidence type="ECO:0000256" key="8">
    <source>
        <dbReference type="SAM" id="MobiDB-lite"/>
    </source>
</evidence>
<keyword evidence="6" id="KW-0804">Transcription</keyword>
<evidence type="ECO:0000256" key="3">
    <source>
        <dbReference type="ARBA" id="ARBA00022771"/>
    </source>
</evidence>
<keyword evidence="2" id="KW-0479">Metal-binding</keyword>
<dbReference type="InterPro" id="IPR012337">
    <property type="entry name" value="RNaseH-like_sf"/>
</dbReference>
<dbReference type="AlphaFoldDB" id="A0A1S3TEW6"/>
<keyword evidence="10" id="KW-1185">Reference proteome</keyword>
<evidence type="ECO:0000313" key="11">
    <source>
        <dbReference type="RefSeq" id="XP_014492306.1"/>
    </source>
</evidence>
<evidence type="ECO:0000256" key="4">
    <source>
        <dbReference type="ARBA" id="ARBA00022833"/>
    </source>
</evidence>
<dbReference type="Proteomes" id="UP000087766">
    <property type="component" value="Unplaced"/>
</dbReference>
<keyword evidence="3" id="KW-0863">Zinc-finger</keyword>
<feature type="domain" description="BED-type" evidence="9">
    <location>
        <begin position="10"/>
        <end position="43"/>
    </location>
</feature>
<feature type="non-terminal residue" evidence="11">
    <location>
        <position position="320"/>
    </location>
</feature>
<evidence type="ECO:0000259" key="9">
    <source>
        <dbReference type="Pfam" id="PF02892"/>
    </source>
</evidence>
<dbReference type="Pfam" id="PF02892">
    <property type="entry name" value="zf-BED"/>
    <property type="match status" value="1"/>
</dbReference>
<organism evidence="10 11">
    <name type="scientific">Vigna radiata var. radiata</name>
    <name type="common">Mung bean</name>
    <name type="synonym">Phaseolus aureus</name>
    <dbReference type="NCBI Taxonomy" id="3916"/>
    <lineage>
        <taxon>Eukaryota</taxon>
        <taxon>Viridiplantae</taxon>
        <taxon>Streptophyta</taxon>
        <taxon>Embryophyta</taxon>
        <taxon>Tracheophyta</taxon>
        <taxon>Spermatophyta</taxon>
        <taxon>Magnoliopsida</taxon>
        <taxon>eudicotyledons</taxon>
        <taxon>Gunneridae</taxon>
        <taxon>Pentapetalae</taxon>
        <taxon>rosids</taxon>
        <taxon>fabids</taxon>
        <taxon>Fabales</taxon>
        <taxon>Fabaceae</taxon>
        <taxon>Papilionoideae</taxon>
        <taxon>50 kb inversion clade</taxon>
        <taxon>NPAAA clade</taxon>
        <taxon>indigoferoid/millettioid clade</taxon>
        <taxon>Phaseoleae</taxon>
        <taxon>Vigna</taxon>
    </lineage>
</organism>
<dbReference type="PANTHER" id="PTHR46481">
    <property type="entry name" value="ZINC FINGER BED DOMAIN-CONTAINING PROTEIN 4"/>
    <property type="match status" value="1"/>
</dbReference>
<gene>
    <name evidence="11" type="primary">LOC106754757</name>
</gene>
<feature type="region of interest" description="Disordered" evidence="8">
    <location>
        <begin position="55"/>
        <end position="79"/>
    </location>
</feature>
<evidence type="ECO:0000256" key="7">
    <source>
        <dbReference type="ARBA" id="ARBA00023242"/>
    </source>
</evidence>
<dbReference type="InterPro" id="IPR003656">
    <property type="entry name" value="Znf_BED"/>
</dbReference>
<sequence length="320" mass="36595">MGSIRIFFDYIKEENKSVCRRCKEKIGGNHVTNLKKHVRTQHKEEYEEWLNKQKTEEEDNLKNKKRNREDEDAAAGSSAKKLKQGDIRSALFNEVTVKINLETIENACINLIINGRPLVLMDDAAFHSIIDPILEGLKTTAKINRQNIRMKVIEKADAQRKKISGELRGKMFSLKLDICTKRGRSVLGINAQFIADDGHLYIRTLAVFDLAERHTGVYIISVLLKTLKTYSINISQIFCMTTDNGSNMVKAVKLMDADIEAAEIEQREEMVQQHTEEEEEECGLDNQFFQNDEEEMGQIRGFRCAAHTLQLTIADVWKSG</sequence>
<protein>
    <submittedName>
        <fullName evidence="11">Uncharacterized protein LOC106754757</fullName>
    </submittedName>
</protein>
<keyword evidence="4" id="KW-0862">Zinc</keyword>
<accession>A0A1S3TEW6</accession>
<evidence type="ECO:0000313" key="10">
    <source>
        <dbReference type="Proteomes" id="UP000087766"/>
    </source>
</evidence>
<dbReference type="OrthoDB" id="5103at2759"/>
<evidence type="ECO:0000256" key="6">
    <source>
        <dbReference type="ARBA" id="ARBA00023163"/>
    </source>
</evidence>
<dbReference type="GO" id="GO:0003677">
    <property type="term" value="F:DNA binding"/>
    <property type="evidence" value="ECO:0007669"/>
    <property type="project" value="InterPro"/>
</dbReference>
<name>A0A1S3TEW6_VIGRR</name>
<evidence type="ECO:0000256" key="5">
    <source>
        <dbReference type="ARBA" id="ARBA00023015"/>
    </source>
</evidence>
<evidence type="ECO:0000256" key="1">
    <source>
        <dbReference type="ARBA" id="ARBA00004123"/>
    </source>
</evidence>
<dbReference type="InterPro" id="IPR052035">
    <property type="entry name" value="ZnF_BED_domain_contain"/>
</dbReference>
<dbReference type="KEGG" id="vra:106754757"/>
<dbReference type="SUPFAM" id="SSF53098">
    <property type="entry name" value="Ribonuclease H-like"/>
    <property type="match status" value="1"/>
</dbReference>
<dbReference type="GeneID" id="106754757"/>
<dbReference type="RefSeq" id="XP_014492306.1">
    <property type="nucleotide sequence ID" value="XM_014636820.1"/>
</dbReference>
<reference evidence="11" key="1">
    <citation type="submission" date="2025-08" db="UniProtKB">
        <authorList>
            <consortium name="RefSeq"/>
        </authorList>
    </citation>
    <scope>IDENTIFICATION</scope>
    <source>
        <tissue evidence="11">Leaf</tissue>
    </source>
</reference>
<keyword evidence="7" id="KW-0539">Nucleus</keyword>
<dbReference type="PANTHER" id="PTHR46481:SF10">
    <property type="entry name" value="ZINC FINGER BED DOMAIN-CONTAINING PROTEIN 39"/>
    <property type="match status" value="1"/>
</dbReference>
<keyword evidence="5" id="KW-0805">Transcription regulation</keyword>
<dbReference type="GO" id="GO:0008270">
    <property type="term" value="F:zinc ion binding"/>
    <property type="evidence" value="ECO:0007669"/>
    <property type="project" value="UniProtKB-KW"/>
</dbReference>
<comment type="subcellular location">
    <subcellularLocation>
        <location evidence="1">Nucleus</location>
    </subcellularLocation>
</comment>